<keyword evidence="1" id="KW-0812">Transmembrane</keyword>
<dbReference type="GO" id="GO:0009976">
    <property type="term" value="F:tocopherol cyclase activity"/>
    <property type="evidence" value="ECO:0007669"/>
    <property type="project" value="InterPro"/>
</dbReference>
<organism evidence="2 3">
    <name type="scientific">Lymnaea stagnalis</name>
    <name type="common">Great pond snail</name>
    <name type="synonym">Helix stagnalis</name>
    <dbReference type="NCBI Taxonomy" id="6523"/>
    <lineage>
        <taxon>Eukaryota</taxon>
        <taxon>Metazoa</taxon>
        <taxon>Spiralia</taxon>
        <taxon>Lophotrochozoa</taxon>
        <taxon>Mollusca</taxon>
        <taxon>Gastropoda</taxon>
        <taxon>Heterobranchia</taxon>
        <taxon>Euthyneura</taxon>
        <taxon>Panpulmonata</taxon>
        <taxon>Hygrophila</taxon>
        <taxon>Lymnaeoidea</taxon>
        <taxon>Lymnaeidae</taxon>
        <taxon>Lymnaea</taxon>
    </lineage>
</organism>
<dbReference type="InterPro" id="IPR025893">
    <property type="entry name" value="Tocopherol_cyclase"/>
</dbReference>
<keyword evidence="3" id="KW-1185">Reference proteome</keyword>
<name>A0AAV2IBW7_LYMST</name>
<dbReference type="AlphaFoldDB" id="A0AAV2IBW7"/>
<accession>A0AAV2IBW7</accession>
<gene>
    <name evidence="2" type="ORF">GSLYS_00017165001</name>
</gene>
<dbReference type="PANTHER" id="PTHR35309:SF4">
    <property type="entry name" value="TOCOPHEROL CYCLASE"/>
    <property type="match status" value="1"/>
</dbReference>
<keyword evidence="1" id="KW-0472">Membrane</keyword>
<evidence type="ECO:0000256" key="1">
    <source>
        <dbReference type="SAM" id="Phobius"/>
    </source>
</evidence>
<dbReference type="Proteomes" id="UP001497497">
    <property type="component" value="Unassembled WGS sequence"/>
</dbReference>
<sequence>MGKLFQQSMDNLPGVLVMCSSVKFSFIALLMITMINPCICNQMDPHVYPNRGPFFEGWYLRIIDPGENLSLGFLFGLVLPIEQHSQQYQKHCHKLVNQLEIKRCLNEVLQMQKHAYDSNLKAHNSSFPLVYTSLLLSFNSTTKLDTPTGFFNPDDCSVTKDGRPVTKNPDDLTPPNFEAVISQNLSFAVTENKTMFSVTVGNHIFKGFTFAPVPWGPGGEGPESWLEKMPLPIHWFVYSLHSTVRYYEYVNLESGKIIRGGSKPGAPVIAHMEKNWGKSFPKAWVWAEGVDIAANVAFSFSSGVITELGMDIDAQLSGYRNGKKNISCSFNPVNSVHTLVQDGCSGTAVLTVKCLDCAVTFDLSAPPDTLSYCLATPQVVGFKKGCVESYVATARVTVHQRRGVSMVLTDSHTINQAALEFGEKYMCNGSCPPEVYVYW</sequence>
<dbReference type="PANTHER" id="PTHR35309">
    <property type="match status" value="1"/>
</dbReference>
<evidence type="ECO:0000313" key="2">
    <source>
        <dbReference type="EMBL" id="CAL1543631.1"/>
    </source>
</evidence>
<proteinExistence type="predicted"/>
<feature type="transmembrane region" description="Helical" evidence="1">
    <location>
        <begin position="12"/>
        <end position="35"/>
    </location>
</feature>
<protein>
    <submittedName>
        <fullName evidence="2">Uncharacterized protein</fullName>
    </submittedName>
</protein>
<dbReference type="EMBL" id="CAXITT010000566">
    <property type="protein sequence ID" value="CAL1543631.1"/>
    <property type="molecule type" value="Genomic_DNA"/>
</dbReference>
<comment type="caution">
    <text evidence="2">The sequence shown here is derived from an EMBL/GenBank/DDBJ whole genome shotgun (WGS) entry which is preliminary data.</text>
</comment>
<evidence type="ECO:0000313" key="3">
    <source>
        <dbReference type="Proteomes" id="UP001497497"/>
    </source>
</evidence>
<keyword evidence="1" id="KW-1133">Transmembrane helix</keyword>
<reference evidence="2 3" key="1">
    <citation type="submission" date="2024-04" db="EMBL/GenBank/DDBJ databases">
        <authorList>
            <consortium name="Genoscope - CEA"/>
            <person name="William W."/>
        </authorList>
    </citation>
    <scope>NUCLEOTIDE SEQUENCE [LARGE SCALE GENOMIC DNA]</scope>
</reference>